<dbReference type="EMBL" id="HACM01000743">
    <property type="protein sequence ID" value="CRZ01185.1"/>
    <property type="molecule type" value="Transcribed_RNA"/>
</dbReference>
<dbReference type="InterPro" id="IPR013780">
    <property type="entry name" value="Glyco_hydro_b"/>
</dbReference>
<organism evidence="1">
    <name type="scientific">Spongospora subterranea</name>
    <dbReference type="NCBI Taxonomy" id="70186"/>
    <lineage>
        <taxon>Eukaryota</taxon>
        <taxon>Sar</taxon>
        <taxon>Rhizaria</taxon>
        <taxon>Endomyxa</taxon>
        <taxon>Phytomyxea</taxon>
        <taxon>Plasmodiophorida</taxon>
        <taxon>Plasmodiophoridae</taxon>
        <taxon>Spongospora</taxon>
    </lineage>
</organism>
<name>A0A0H5QGT2_9EUKA</name>
<reference evidence="1" key="1">
    <citation type="submission" date="2015-04" db="EMBL/GenBank/DDBJ databases">
        <title>The genome sequence of the plant pathogenic Rhizarian Plasmodiophora brassicae reveals insights in its biotrophic life cycle and the origin of chitin synthesis.</title>
        <authorList>
            <person name="Schwelm A."/>
            <person name="Fogelqvist J."/>
            <person name="Knaust A."/>
            <person name="Julke S."/>
            <person name="Lilja T."/>
            <person name="Dhandapani V."/>
            <person name="Bonilla-Rosso G."/>
            <person name="Karlsson M."/>
            <person name="Shevchenko A."/>
            <person name="Choi S.R."/>
            <person name="Kim H.G."/>
            <person name="Park J.Y."/>
            <person name="Lim Y.P."/>
            <person name="Ludwig-Muller J."/>
            <person name="Dixelius C."/>
        </authorList>
    </citation>
    <scope>NUCLEOTIDE SEQUENCE</scope>
    <source>
        <tissue evidence="1">Potato root galls</tissue>
    </source>
</reference>
<protein>
    <submittedName>
        <fullName evidence="1">Uncharacterized protein</fullName>
    </submittedName>
</protein>
<accession>A0A0H5QGT2</accession>
<evidence type="ECO:0000313" key="1">
    <source>
        <dbReference type="EMBL" id="CRZ01185.1"/>
    </source>
</evidence>
<dbReference type="Gene3D" id="2.60.40.1180">
    <property type="entry name" value="Golgi alpha-mannosidase II"/>
    <property type="match status" value="1"/>
</dbReference>
<proteinExistence type="predicted"/>
<sequence length="162" mass="17960">MSKGLERLLPQITTVDDLNNNHFRIQSPGLTIKEVRQRDVILVIALDKNHSATGILYIDDGDTLGTVIAGKFTRIEYSVTSIGNVTSNSLEYDLMFVADVVNNGYDASIMISDLRIFPVCNGSLIIEAGFDFPLNIMHSLNVSLSCRRQIKMIEDLPSSIKI</sequence>
<dbReference type="AlphaFoldDB" id="A0A0H5QGT2"/>